<dbReference type="KEGG" id="ksk:KSE_32520"/>
<dbReference type="eggNOG" id="ENOG5032UI8">
    <property type="taxonomic scope" value="Bacteria"/>
</dbReference>
<dbReference type="RefSeq" id="WP_014136368.1">
    <property type="nucleotide sequence ID" value="NC_016109.1"/>
</dbReference>
<dbReference type="PATRIC" id="fig|452652.3.peg.3260"/>
<proteinExistence type="predicted"/>
<dbReference type="STRING" id="452652.KSE_32520"/>
<accession>E4NCY0</accession>
<dbReference type="SUPFAM" id="SSF51161">
    <property type="entry name" value="Trimeric LpxA-like enzymes"/>
    <property type="match status" value="1"/>
</dbReference>
<evidence type="ECO:0000313" key="2">
    <source>
        <dbReference type="Proteomes" id="UP000007076"/>
    </source>
</evidence>
<protein>
    <submittedName>
        <fullName evidence="1">Uncharacterized protein</fullName>
    </submittedName>
</protein>
<keyword evidence="2" id="KW-1185">Reference proteome</keyword>
<dbReference type="AlphaFoldDB" id="E4NCY0"/>
<sequence length="213" mass="21755">MGSGADGWLAELDAGRERAGLRTVTELLELARHGTVLHDPFSALVSRRVVLGTGNTLYPGVTLECDEDSVCELGDGNVLRPGTAVLAAAGGTVRIGSGNLIGDGGARLKANRSDAEVRVGDRTRLAGGPEVVGRSLIGDGCQLIGAITAQSVRLAGGGDHTHPDPDGRGAVLKGFGLARGLVLERGEVVNGAGDFAAAPVERQRAYHPGAPRL</sequence>
<reference evidence="1 2" key="1">
    <citation type="journal article" date="2010" name="DNA Res.">
        <title>Genome sequence of Kitasatospora setae NBRC 14216T: an evolutionary snapshot of the family Streptomycetaceae.</title>
        <authorList>
            <person name="Ichikawa N."/>
            <person name="Oguchi A."/>
            <person name="Ikeda H."/>
            <person name="Ishikawa J."/>
            <person name="Kitani S."/>
            <person name="Watanabe Y."/>
            <person name="Nakamura S."/>
            <person name="Katano Y."/>
            <person name="Kishi E."/>
            <person name="Sasagawa M."/>
            <person name="Ankai A."/>
            <person name="Fukui S."/>
            <person name="Hashimoto Y."/>
            <person name="Kamata S."/>
            <person name="Otoguro M."/>
            <person name="Tanikawa S."/>
            <person name="Nihira T."/>
            <person name="Horinouchi S."/>
            <person name="Ohnishi Y."/>
            <person name="Hayakawa M."/>
            <person name="Kuzuyama T."/>
            <person name="Arisawa A."/>
            <person name="Nomoto F."/>
            <person name="Miura H."/>
            <person name="Takahashi Y."/>
            <person name="Fujita N."/>
        </authorList>
    </citation>
    <scope>NUCLEOTIDE SEQUENCE [LARGE SCALE GENOMIC DNA]</scope>
    <source>
        <strain evidence="2">ATCC 33774 / DSM 43861 / JCM 3304 / KCC A-0304 / NBRC 14216 / KM-6054</strain>
    </source>
</reference>
<evidence type="ECO:0000313" key="1">
    <source>
        <dbReference type="EMBL" id="BAJ29061.1"/>
    </source>
</evidence>
<name>E4NCY0_KITSK</name>
<dbReference type="HOGENOM" id="CLU_112411_0_0_11"/>
<organism evidence="1 2">
    <name type="scientific">Kitasatospora setae (strain ATCC 33774 / DSM 43861 / JCM 3304 / KCC A-0304 / NBRC 14216 / KM-6054)</name>
    <name type="common">Streptomyces setae</name>
    <dbReference type="NCBI Taxonomy" id="452652"/>
    <lineage>
        <taxon>Bacteria</taxon>
        <taxon>Bacillati</taxon>
        <taxon>Actinomycetota</taxon>
        <taxon>Actinomycetes</taxon>
        <taxon>Kitasatosporales</taxon>
        <taxon>Streptomycetaceae</taxon>
        <taxon>Kitasatospora</taxon>
    </lineage>
</organism>
<dbReference type="InterPro" id="IPR011004">
    <property type="entry name" value="Trimer_LpxA-like_sf"/>
</dbReference>
<dbReference type="EMBL" id="AP010968">
    <property type="protein sequence ID" value="BAJ29061.1"/>
    <property type="molecule type" value="Genomic_DNA"/>
</dbReference>
<gene>
    <name evidence="1" type="ordered locus">KSE_32520</name>
</gene>
<dbReference type="Gene3D" id="2.160.10.10">
    <property type="entry name" value="Hexapeptide repeat proteins"/>
    <property type="match status" value="1"/>
</dbReference>
<dbReference type="Proteomes" id="UP000007076">
    <property type="component" value="Chromosome"/>
</dbReference>